<keyword evidence="2 3" id="KW-0342">GTP-binding</keyword>
<evidence type="ECO:0000313" key="5">
    <source>
        <dbReference type="EMBL" id="KAK3285909.1"/>
    </source>
</evidence>
<evidence type="ECO:0000313" key="6">
    <source>
        <dbReference type="Proteomes" id="UP001190700"/>
    </source>
</evidence>
<dbReference type="Gene3D" id="3.40.50.300">
    <property type="entry name" value="P-loop containing nucleotide triphosphate hydrolases"/>
    <property type="match status" value="1"/>
</dbReference>
<keyword evidence="4" id="KW-0460">Magnesium</keyword>
<evidence type="ECO:0000256" key="4">
    <source>
        <dbReference type="PIRSR" id="PIRSR606689-2"/>
    </source>
</evidence>
<dbReference type="GO" id="GO:0003924">
    <property type="term" value="F:GTPase activity"/>
    <property type="evidence" value="ECO:0007669"/>
    <property type="project" value="InterPro"/>
</dbReference>
<keyword evidence="4" id="KW-0479">Metal-binding</keyword>
<dbReference type="InterPro" id="IPR027417">
    <property type="entry name" value="P-loop_NTPase"/>
</dbReference>
<dbReference type="InterPro" id="IPR006689">
    <property type="entry name" value="Small_GTPase_ARF/SAR"/>
</dbReference>
<protein>
    <recommendedName>
        <fullName evidence="7">ADP-ribosylation factor-like protein 3</fullName>
    </recommendedName>
</protein>
<feature type="binding site" evidence="3">
    <location>
        <begin position="16"/>
        <end position="23"/>
    </location>
    <ligand>
        <name>GTP</name>
        <dbReference type="ChEBI" id="CHEBI:37565"/>
    </ligand>
</feature>
<gene>
    <name evidence="5" type="ORF">CYMTET_6502</name>
</gene>
<evidence type="ECO:0000256" key="1">
    <source>
        <dbReference type="ARBA" id="ARBA00022741"/>
    </source>
</evidence>
<evidence type="ECO:0000256" key="2">
    <source>
        <dbReference type="ARBA" id="ARBA00023134"/>
    </source>
</evidence>
<dbReference type="Pfam" id="PF00025">
    <property type="entry name" value="Arf"/>
    <property type="match status" value="1"/>
</dbReference>
<keyword evidence="1 3" id="KW-0547">Nucleotide-binding</keyword>
<dbReference type="EMBL" id="LGRX02001578">
    <property type="protein sequence ID" value="KAK3285909.1"/>
    <property type="molecule type" value="Genomic_DNA"/>
</dbReference>
<accession>A0AAE0GWZ3</accession>
<comment type="caution">
    <text evidence="5">The sequence shown here is derived from an EMBL/GenBank/DDBJ whole genome shotgun (WGS) entry which is preliminary data.</text>
</comment>
<name>A0AAE0GWZ3_9CHLO</name>
<dbReference type="SUPFAM" id="SSF52540">
    <property type="entry name" value="P-loop containing nucleoside triphosphate hydrolases"/>
    <property type="match status" value="1"/>
</dbReference>
<keyword evidence="6" id="KW-1185">Reference proteome</keyword>
<dbReference type="GO" id="GO:0005525">
    <property type="term" value="F:GTP binding"/>
    <property type="evidence" value="ECO:0007669"/>
    <property type="project" value="UniProtKB-KW"/>
</dbReference>
<dbReference type="GO" id="GO:0046872">
    <property type="term" value="F:metal ion binding"/>
    <property type="evidence" value="ECO:0007669"/>
    <property type="project" value="UniProtKB-KW"/>
</dbReference>
<proteinExistence type="predicted"/>
<feature type="binding site" evidence="3">
    <location>
        <position position="73"/>
    </location>
    <ligand>
        <name>GTP</name>
        <dbReference type="ChEBI" id="CHEBI:37565"/>
    </ligand>
</feature>
<dbReference type="PANTHER" id="PTHR46688:SF1">
    <property type="entry name" value="ADP-RIBOSYLATION FACTOR-LIKE PROTEIN 16"/>
    <property type="match status" value="1"/>
</dbReference>
<feature type="binding site" evidence="4">
    <location>
        <position position="23"/>
    </location>
    <ligand>
        <name>Mg(2+)</name>
        <dbReference type="ChEBI" id="CHEBI:18420"/>
    </ligand>
</feature>
<feature type="binding site" evidence="4">
    <location>
        <position position="51"/>
    </location>
    <ligand>
        <name>Mg(2+)</name>
        <dbReference type="ChEBI" id="CHEBI:18420"/>
    </ligand>
</feature>
<dbReference type="AlphaFoldDB" id="A0AAE0GWZ3"/>
<reference evidence="5 6" key="1">
    <citation type="journal article" date="2015" name="Genome Biol. Evol.">
        <title>Comparative Genomics of a Bacterivorous Green Alga Reveals Evolutionary Causalities and Consequences of Phago-Mixotrophic Mode of Nutrition.</title>
        <authorList>
            <person name="Burns J.A."/>
            <person name="Paasch A."/>
            <person name="Narechania A."/>
            <person name="Kim E."/>
        </authorList>
    </citation>
    <scope>NUCLEOTIDE SEQUENCE [LARGE SCALE GENOMIC DNA]</scope>
    <source>
        <strain evidence="5 6">PLY_AMNH</strain>
    </source>
</reference>
<dbReference type="PANTHER" id="PTHR46688">
    <property type="entry name" value="ADP-RIBOSYLATION FACTOR-LIKE PROTEIN 16"/>
    <property type="match status" value="1"/>
</dbReference>
<sequence>MTKQSQEDRCDVLVLGVQGCGKSLLVRRVLNIAQNSSGSSSEKLDFDVVATIGVELQRMVHKRGKILMREVGGGMLPIWAQHMRDWRMLIYVIDASDPSMAPNPWSV</sequence>
<evidence type="ECO:0008006" key="7">
    <source>
        <dbReference type="Google" id="ProtNLM"/>
    </source>
</evidence>
<dbReference type="Proteomes" id="UP001190700">
    <property type="component" value="Unassembled WGS sequence"/>
</dbReference>
<organism evidence="5 6">
    <name type="scientific">Cymbomonas tetramitiformis</name>
    <dbReference type="NCBI Taxonomy" id="36881"/>
    <lineage>
        <taxon>Eukaryota</taxon>
        <taxon>Viridiplantae</taxon>
        <taxon>Chlorophyta</taxon>
        <taxon>Pyramimonadophyceae</taxon>
        <taxon>Pyramimonadales</taxon>
        <taxon>Pyramimonadaceae</taxon>
        <taxon>Cymbomonas</taxon>
    </lineage>
</organism>
<evidence type="ECO:0000256" key="3">
    <source>
        <dbReference type="PIRSR" id="PIRSR606689-1"/>
    </source>
</evidence>